<dbReference type="InterPro" id="IPR041662">
    <property type="entry name" value="SusD-like_2"/>
</dbReference>
<dbReference type="EMBL" id="JBBKYA010000002">
    <property type="protein sequence ID" value="MFD3275324.1"/>
    <property type="molecule type" value="Genomic_DNA"/>
</dbReference>
<organism evidence="2 3">
    <name type="scientific">Aquirufa echingensis</name>
    <dbReference type="NCBI Taxonomy" id="3096516"/>
    <lineage>
        <taxon>Bacteria</taxon>
        <taxon>Pseudomonadati</taxon>
        <taxon>Bacteroidota</taxon>
        <taxon>Cytophagia</taxon>
        <taxon>Cytophagales</taxon>
        <taxon>Flectobacillaceae</taxon>
        <taxon>Aquirufa</taxon>
    </lineage>
</organism>
<dbReference type="Pfam" id="PF12771">
    <property type="entry name" value="SusD-like_2"/>
    <property type="match status" value="1"/>
</dbReference>
<protein>
    <submittedName>
        <fullName evidence="2">SusD/RagB family nutrient-binding outer membrane lipoprotein</fullName>
    </submittedName>
</protein>
<proteinExistence type="predicted"/>
<dbReference type="InterPro" id="IPR011990">
    <property type="entry name" value="TPR-like_helical_dom_sf"/>
</dbReference>
<gene>
    <name evidence="2" type="ORF">SKC38_03685</name>
</gene>
<accession>A0ABW6CWL5</accession>
<reference evidence="2 3" key="1">
    <citation type="submission" date="2024-03" db="EMBL/GenBank/DDBJ databases">
        <title>Aquirufa genome sequencing.</title>
        <authorList>
            <person name="Pitt A."/>
            <person name="Hahn M.W."/>
        </authorList>
    </citation>
    <scope>NUCLEOTIDE SEQUENCE [LARGE SCALE GENOMIC DNA]</scope>
    <source>
        <strain evidence="2 3">PLAD-142S6K</strain>
    </source>
</reference>
<dbReference type="Gene3D" id="1.25.40.390">
    <property type="match status" value="1"/>
</dbReference>
<dbReference type="Proteomes" id="UP001598114">
    <property type="component" value="Unassembled WGS sequence"/>
</dbReference>
<keyword evidence="3" id="KW-1185">Reference proteome</keyword>
<evidence type="ECO:0000313" key="3">
    <source>
        <dbReference type="Proteomes" id="UP001598114"/>
    </source>
</evidence>
<feature type="signal peptide" evidence="1">
    <location>
        <begin position="1"/>
        <end position="19"/>
    </location>
</feature>
<dbReference type="RefSeq" id="WP_377975198.1">
    <property type="nucleotide sequence ID" value="NZ_JBBKYA010000002.1"/>
</dbReference>
<evidence type="ECO:0000313" key="2">
    <source>
        <dbReference type="EMBL" id="MFD3275324.1"/>
    </source>
</evidence>
<sequence>MKRILIVFVPLLVLFAACTSDISQLNIETKRPAAVPAPTLFSNAVKTLAGTLASASVNTNVFRFTVSHWAMAVYQDEAQYDFNTRAIPNGWWTTMYRDVIADLRESARLINADASLAPAEKANKLAILDIMEVYTYSILVNTYGNIPYSESINASILFPKYDDAKTVTADLMARLNKDITAINPSASSFAAGEDLVYKGSAAKWVKFANTLRFKLGMVLADVDASTAKTAAESSDAGAISAAADNGLFTFLSASPNQNPLFVDIVTGGRQDYIAAKDLMDKLLGWNDPRTSAFFSKNNSGAYAGGIVGKANTFVDFSRAGAKVIDAAAPYVFADYVETEFLRAEAKERGFSVAGTAETHYNNAITASILYWGGTAADAAAYLAQPDVAYSTAAGDWKQKIGTQKWIALYNRPYEGWVEIRRLDQPKIAAPVNAKLTSFPTRFSYPSFEQTLNGANYTAAASAVGGDLYTTKLFWDKN</sequence>
<feature type="chain" id="PRO_5045930578" evidence="1">
    <location>
        <begin position="20"/>
        <end position="477"/>
    </location>
</feature>
<dbReference type="SUPFAM" id="SSF48452">
    <property type="entry name" value="TPR-like"/>
    <property type="match status" value="1"/>
</dbReference>
<dbReference type="PROSITE" id="PS51257">
    <property type="entry name" value="PROKAR_LIPOPROTEIN"/>
    <property type="match status" value="1"/>
</dbReference>
<comment type="caution">
    <text evidence="2">The sequence shown here is derived from an EMBL/GenBank/DDBJ whole genome shotgun (WGS) entry which is preliminary data.</text>
</comment>
<name>A0ABW6CWL5_9BACT</name>
<evidence type="ECO:0000256" key="1">
    <source>
        <dbReference type="SAM" id="SignalP"/>
    </source>
</evidence>
<keyword evidence="1" id="KW-0732">Signal</keyword>
<keyword evidence="2" id="KW-0449">Lipoprotein</keyword>